<reference evidence="18" key="1">
    <citation type="submission" date="2014-04" db="EMBL/GenBank/DDBJ databases">
        <title>Evolutionary Origins and Diversification of the Mycorrhizal Mutualists.</title>
        <authorList>
            <consortium name="DOE Joint Genome Institute"/>
            <consortium name="Mycorrhizal Genomics Consortium"/>
            <person name="Kohler A."/>
            <person name="Kuo A."/>
            <person name="Nagy L.G."/>
            <person name="Floudas D."/>
            <person name="Copeland A."/>
            <person name="Barry K.W."/>
            <person name="Cichocki N."/>
            <person name="Veneault-Fourrey C."/>
            <person name="LaButti K."/>
            <person name="Lindquist E.A."/>
            <person name="Lipzen A."/>
            <person name="Lundell T."/>
            <person name="Morin E."/>
            <person name="Murat C."/>
            <person name="Riley R."/>
            <person name="Ohm R."/>
            <person name="Sun H."/>
            <person name="Tunlid A."/>
            <person name="Henrissat B."/>
            <person name="Grigoriev I.V."/>
            <person name="Hibbett D.S."/>
            <person name="Martin F."/>
        </authorList>
    </citation>
    <scope>NUCLEOTIDE SEQUENCE [LARGE SCALE GENOMIC DNA]</scope>
    <source>
        <strain evidence="18">FD-334 SS-4</strain>
    </source>
</reference>
<evidence type="ECO:0000256" key="8">
    <source>
        <dbReference type="ARBA" id="ARBA00033986"/>
    </source>
</evidence>
<keyword evidence="13" id="KW-0812">Transmembrane</keyword>
<feature type="transmembrane region" description="Helical" evidence="13">
    <location>
        <begin position="671"/>
        <end position="689"/>
    </location>
</feature>
<proteinExistence type="inferred from homology"/>
<keyword evidence="6" id="KW-0964">Secreted</keyword>
<gene>
    <name evidence="17" type="ORF">HYPSUDRAFT_173183</name>
</gene>
<feature type="transmembrane region" description="Helical" evidence="13">
    <location>
        <begin position="701"/>
        <end position="719"/>
    </location>
</feature>
<evidence type="ECO:0000256" key="7">
    <source>
        <dbReference type="ARBA" id="ARBA00024699"/>
    </source>
</evidence>
<evidence type="ECO:0000256" key="2">
    <source>
        <dbReference type="ARBA" id="ARBA00004613"/>
    </source>
</evidence>
<evidence type="ECO:0000256" key="13">
    <source>
        <dbReference type="SAM" id="Phobius"/>
    </source>
</evidence>
<dbReference type="Gene3D" id="3.50.50.60">
    <property type="entry name" value="FAD/NAD(P)-binding domain"/>
    <property type="match status" value="1"/>
</dbReference>
<comment type="catalytic activity">
    <reaction evidence="9">
        <text>pyranose + acceptor = pyranos-2,3-diulose + reduced acceptor.</text>
        <dbReference type="EC" id="1.1.99.29"/>
    </reaction>
</comment>
<dbReference type="Pfam" id="PF00732">
    <property type="entry name" value="GMC_oxred_N"/>
    <property type="match status" value="1"/>
</dbReference>
<dbReference type="PANTHER" id="PTHR11552">
    <property type="entry name" value="GLUCOSE-METHANOL-CHOLINE GMC OXIDOREDUCTASE"/>
    <property type="match status" value="1"/>
</dbReference>
<keyword evidence="13" id="KW-1133">Transmembrane helix</keyword>
<feature type="domain" description="Glucose-methanol-choline oxidoreductase C-terminal" evidence="16">
    <location>
        <begin position="526"/>
        <end position="659"/>
    </location>
</feature>
<feature type="signal peptide" evidence="14">
    <location>
        <begin position="1"/>
        <end position="24"/>
    </location>
</feature>
<dbReference type="OrthoDB" id="269227at2759"/>
<feature type="chain" id="PRO_5002249063" description="pyranose dehydrogenase (acceptor)" evidence="14">
    <location>
        <begin position="25"/>
        <end position="721"/>
    </location>
</feature>
<evidence type="ECO:0000256" key="9">
    <source>
        <dbReference type="ARBA" id="ARBA00034010"/>
    </source>
</evidence>
<dbReference type="Pfam" id="PF05199">
    <property type="entry name" value="GMC_oxred_C"/>
    <property type="match status" value="1"/>
</dbReference>
<dbReference type="InterPro" id="IPR000172">
    <property type="entry name" value="GMC_OxRdtase_N"/>
</dbReference>
<sequence>MRLGWNICLTAVWATVWPSFFVRAIDDSCAPAHKTDKYDYIVVGSGPGGGPLAARLAIAGFSVLLLEAGGDHSTDLTVEIPLLQTQASEYIPQSWQFFVSHYANETQAMLDSKFTWRQPNGTFWVGPNPPAGSTPLGIYYPRAGTLGGCAEHNALVASYPHASDWNIIAEITGDHSWDAANMRQYWEKLESNQYIPEGTPAASGHGYKGWLNVSLPDINLVPEDPKWISLTEGAASVLGKSFLPSPEPVTGATLSKVFTLDLNNDSPGHDLETGIFQIPLSVNVAPRTRASPRDFLVHTAKAKNADGTKKYKLDIQLNTVVTRVVFDNSSSTPRATGVEYTTGCDLYSASPASTSATITGSGVYSATREVILAGGVYNTPQLLKLSGIGASTELTPLNIPVIRESPGVGTNMQDRYEVSVVGFAPDNFAILHECTFLHNPVLDGNLPSEDPCLQQWQANSTNRGIYGTNAVAFGVVHKTSVSAPTEADMFIVGYPANFHGYFPGYSMAADLEHWSWLVLKAHSRNNAGTVTLKSTNPFDMPKVEFHSFARGGDLDVEAVYEGIQLVRQMFADSPDLNGTFTEVIPGPQVQTQAEIEQFVRDEAWGHHASCTVPIGALGDPNAPLDSKFRVQGVDGLRVVDASVFPKIPGFYIVGAVYMLSEKAADVIIQDALGVVSSPLSMINVVVPWFATLLKDTTPSVLAAYAFGTISFYYFIFYRLRK</sequence>
<dbReference type="InterPro" id="IPR036188">
    <property type="entry name" value="FAD/NAD-bd_sf"/>
</dbReference>
<name>A0A0D2P2F8_HYPSF</name>
<comment type="function">
    <text evidence="7">Catalyzes the single-oxidation or sequential double oxidation reaction of carbohydrates primarily at carbon-2 and/or carbon-3 with the concomitant reduction of the flavin. The enzyme exhibits a broad sugar substrate specificity, oxidizing different aldopyranoses to the corresponding C-1, C-2, C-3 or C-1,2, C-2,3 and C-3,4 (di)dehydro sugars with substrate-specific regioselectivity. Accepts only a narrow range of electron acceptors such as substituted benzoquinones and complexed metal ions and reacts extremely slowly with O(2) as acceptor. May play a role in the natural recycling of plant matter by oxidizing all major monosaccharides in lignocellulose and by reducing quinone compounds or reactive radical species generated during lignin depolymerization.</text>
</comment>
<dbReference type="AlphaFoldDB" id="A0A0D2P2F8"/>
<dbReference type="GO" id="GO:0033718">
    <property type="term" value="F:pyranose dehydrogenase (acceptor) activity"/>
    <property type="evidence" value="ECO:0007669"/>
    <property type="project" value="UniProtKB-EC"/>
</dbReference>
<evidence type="ECO:0000256" key="5">
    <source>
        <dbReference type="ARBA" id="ARBA00013177"/>
    </source>
</evidence>
<evidence type="ECO:0000256" key="14">
    <source>
        <dbReference type="SAM" id="SignalP"/>
    </source>
</evidence>
<evidence type="ECO:0000256" key="4">
    <source>
        <dbReference type="ARBA" id="ARBA00011245"/>
    </source>
</evidence>
<comment type="catalytic activity">
    <reaction evidence="10">
        <text>pyranose + acceptor = pyranos-3-ulose + reduced acceptor.</text>
        <dbReference type="EC" id="1.1.99.29"/>
    </reaction>
</comment>
<evidence type="ECO:0000256" key="6">
    <source>
        <dbReference type="ARBA" id="ARBA00022525"/>
    </source>
</evidence>
<comment type="catalytic activity">
    <reaction evidence="12">
        <text>a pyranoside + acceptor = a pyranosid-3,4-diulose + reduced acceptor.</text>
        <dbReference type="EC" id="1.1.99.29"/>
    </reaction>
</comment>
<dbReference type="SUPFAM" id="SSF54373">
    <property type="entry name" value="FAD-linked reductases, C-terminal domain"/>
    <property type="match status" value="1"/>
</dbReference>
<keyword evidence="13" id="KW-0472">Membrane</keyword>
<evidence type="ECO:0000256" key="1">
    <source>
        <dbReference type="ARBA" id="ARBA00001974"/>
    </source>
</evidence>
<comment type="catalytic activity">
    <reaction evidence="8">
        <text>pyranose + acceptor = pyranos-2-ulose + reduced acceptor.</text>
        <dbReference type="EC" id="1.1.99.29"/>
    </reaction>
</comment>
<keyword evidence="18" id="KW-1185">Reference proteome</keyword>
<dbReference type="PANTHER" id="PTHR11552:SF213">
    <property type="entry name" value="DEHYDROGENASE, PUTATIVE-RELATED"/>
    <property type="match status" value="1"/>
</dbReference>
<dbReference type="GO" id="GO:0005576">
    <property type="term" value="C:extracellular region"/>
    <property type="evidence" value="ECO:0007669"/>
    <property type="project" value="UniProtKB-SubCell"/>
</dbReference>
<keyword evidence="14" id="KW-0732">Signal</keyword>
<evidence type="ECO:0000256" key="10">
    <source>
        <dbReference type="ARBA" id="ARBA00034029"/>
    </source>
</evidence>
<dbReference type="InterPro" id="IPR012132">
    <property type="entry name" value="GMC_OxRdtase"/>
</dbReference>
<evidence type="ECO:0000259" key="16">
    <source>
        <dbReference type="Pfam" id="PF05199"/>
    </source>
</evidence>
<evidence type="ECO:0000259" key="15">
    <source>
        <dbReference type="Pfam" id="PF00732"/>
    </source>
</evidence>
<dbReference type="GO" id="GO:0050660">
    <property type="term" value="F:flavin adenine dinucleotide binding"/>
    <property type="evidence" value="ECO:0007669"/>
    <property type="project" value="InterPro"/>
</dbReference>
<dbReference type="SUPFAM" id="SSF51905">
    <property type="entry name" value="FAD/NAD(P)-binding domain"/>
    <property type="match status" value="1"/>
</dbReference>
<evidence type="ECO:0000313" key="17">
    <source>
        <dbReference type="EMBL" id="KJA14710.1"/>
    </source>
</evidence>
<dbReference type="EMBL" id="KN817668">
    <property type="protein sequence ID" value="KJA14710.1"/>
    <property type="molecule type" value="Genomic_DNA"/>
</dbReference>
<dbReference type="OMA" id="HACCSAR"/>
<feature type="domain" description="Glucose-methanol-choline oxidoreductase N-terminal" evidence="15">
    <location>
        <begin position="310"/>
        <end position="416"/>
    </location>
</feature>
<accession>A0A0D2P2F8</accession>
<dbReference type="Proteomes" id="UP000054270">
    <property type="component" value="Unassembled WGS sequence"/>
</dbReference>
<comment type="subunit">
    <text evidence="4">Monomer.</text>
</comment>
<comment type="similarity">
    <text evidence="3">Belongs to the GMC oxidoreductase family.</text>
</comment>
<evidence type="ECO:0000256" key="11">
    <source>
        <dbReference type="ARBA" id="ARBA00034050"/>
    </source>
</evidence>
<dbReference type="EC" id="1.1.99.29" evidence="5"/>
<dbReference type="Gene3D" id="3.30.560.10">
    <property type="entry name" value="Glucose Oxidase, domain 3"/>
    <property type="match status" value="1"/>
</dbReference>
<evidence type="ECO:0000256" key="12">
    <source>
        <dbReference type="ARBA" id="ARBA00034059"/>
    </source>
</evidence>
<evidence type="ECO:0000256" key="3">
    <source>
        <dbReference type="ARBA" id="ARBA00010790"/>
    </source>
</evidence>
<organism evidence="17 18">
    <name type="scientific">Hypholoma sublateritium (strain FD-334 SS-4)</name>
    <dbReference type="NCBI Taxonomy" id="945553"/>
    <lineage>
        <taxon>Eukaryota</taxon>
        <taxon>Fungi</taxon>
        <taxon>Dikarya</taxon>
        <taxon>Basidiomycota</taxon>
        <taxon>Agaricomycotina</taxon>
        <taxon>Agaricomycetes</taxon>
        <taxon>Agaricomycetidae</taxon>
        <taxon>Agaricales</taxon>
        <taxon>Agaricineae</taxon>
        <taxon>Strophariaceae</taxon>
        <taxon>Hypholoma</taxon>
    </lineage>
</organism>
<protein>
    <recommendedName>
        <fullName evidence="5">pyranose dehydrogenase (acceptor)</fullName>
        <ecNumber evidence="5">1.1.99.29</ecNumber>
    </recommendedName>
</protein>
<dbReference type="STRING" id="945553.A0A0D2P2F8"/>
<comment type="catalytic activity">
    <reaction evidence="11">
        <text>a pyranoside + acceptor = a pyranosid-3-ulose + reduced acceptor.</text>
        <dbReference type="EC" id="1.1.99.29"/>
    </reaction>
</comment>
<dbReference type="InterPro" id="IPR007867">
    <property type="entry name" value="GMC_OxRtase_C"/>
</dbReference>
<feature type="transmembrane region" description="Helical" evidence="13">
    <location>
        <begin position="643"/>
        <end position="659"/>
    </location>
</feature>
<comment type="subcellular location">
    <subcellularLocation>
        <location evidence="2">Secreted</location>
    </subcellularLocation>
</comment>
<evidence type="ECO:0000313" key="18">
    <source>
        <dbReference type="Proteomes" id="UP000054270"/>
    </source>
</evidence>
<comment type="cofactor">
    <cofactor evidence="1">
        <name>FAD</name>
        <dbReference type="ChEBI" id="CHEBI:57692"/>
    </cofactor>
</comment>